<evidence type="ECO:0000256" key="1">
    <source>
        <dbReference type="ARBA" id="ARBA00017309"/>
    </source>
</evidence>
<reference evidence="5" key="1">
    <citation type="journal article" date="2023" name="Insect Mol. Biol.">
        <title>Genome sequencing provides insights into the evolution of gene families encoding plant cell wall-degrading enzymes in longhorned beetles.</title>
        <authorList>
            <person name="Shin N.R."/>
            <person name="Okamura Y."/>
            <person name="Kirsch R."/>
            <person name="Pauchet Y."/>
        </authorList>
    </citation>
    <scope>NUCLEOTIDE SEQUENCE</scope>
    <source>
        <strain evidence="5">AMC_N1</strain>
    </source>
</reference>
<dbReference type="GO" id="GO:0003952">
    <property type="term" value="F:NAD+ synthase (glutamine-hydrolyzing) activity"/>
    <property type="evidence" value="ECO:0007669"/>
    <property type="project" value="InterPro"/>
</dbReference>
<proteinExistence type="predicted"/>
<comment type="caution">
    <text evidence="5">The sequence shown here is derived from an EMBL/GenBank/DDBJ whole genome shotgun (WGS) entry which is preliminary data.</text>
</comment>
<dbReference type="GO" id="GO:0004359">
    <property type="term" value="F:glutaminase activity"/>
    <property type="evidence" value="ECO:0007669"/>
    <property type="project" value="InterPro"/>
</dbReference>
<organism evidence="5 6">
    <name type="scientific">Aromia moschata</name>
    <dbReference type="NCBI Taxonomy" id="1265417"/>
    <lineage>
        <taxon>Eukaryota</taxon>
        <taxon>Metazoa</taxon>
        <taxon>Ecdysozoa</taxon>
        <taxon>Arthropoda</taxon>
        <taxon>Hexapoda</taxon>
        <taxon>Insecta</taxon>
        <taxon>Pterygota</taxon>
        <taxon>Neoptera</taxon>
        <taxon>Endopterygota</taxon>
        <taxon>Coleoptera</taxon>
        <taxon>Polyphaga</taxon>
        <taxon>Cucujiformia</taxon>
        <taxon>Chrysomeloidea</taxon>
        <taxon>Cerambycidae</taxon>
        <taxon>Cerambycinae</taxon>
        <taxon>Callichromatini</taxon>
        <taxon>Aromia</taxon>
    </lineage>
</organism>
<dbReference type="SUPFAM" id="SSF52402">
    <property type="entry name" value="Adenine nucleotide alpha hydrolases-like"/>
    <property type="match status" value="1"/>
</dbReference>
<name>A0AAV8Y1G6_9CUCU</name>
<dbReference type="GO" id="GO:0005737">
    <property type="term" value="C:cytoplasm"/>
    <property type="evidence" value="ECO:0007669"/>
    <property type="project" value="InterPro"/>
</dbReference>
<evidence type="ECO:0000313" key="6">
    <source>
        <dbReference type="Proteomes" id="UP001162162"/>
    </source>
</evidence>
<dbReference type="EMBL" id="JAPWTK010000270">
    <property type="protein sequence ID" value="KAJ8944013.1"/>
    <property type="molecule type" value="Genomic_DNA"/>
</dbReference>
<dbReference type="Pfam" id="PF00795">
    <property type="entry name" value="CN_hydrolase"/>
    <property type="match status" value="1"/>
</dbReference>
<evidence type="ECO:0000259" key="4">
    <source>
        <dbReference type="Pfam" id="PF00795"/>
    </source>
</evidence>
<evidence type="ECO:0000313" key="5">
    <source>
        <dbReference type="EMBL" id="KAJ8944013.1"/>
    </source>
</evidence>
<dbReference type="GO" id="GO:0009435">
    <property type="term" value="P:NAD+ biosynthetic process"/>
    <property type="evidence" value="ECO:0007669"/>
    <property type="project" value="InterPro"/>
</dbReference>
<dbReference type="InterPro" id="IPR003694">
    <property type="entry name" value="NAD_synthase"/>
</dbReference>
<sequence length="245" mass="27740">MADMKITVTSGYSCEDHFYEGDTFLHSWEVLAELLLAPLCKDILVDVGMPVMHKNVSYNCRVIFLNKQILLIRPKKILCDNGNYRESRWFSAWKKNRQTEDFHLPMIISKITSQKLVPIGDAEVVTATIDLEDIRSFRNMKRSNAHLAASSPSYPRILVDFSLSSENDTTLLTTQPIEWSFLSAEEEIARGPACWLWDYLRRSGQGGFFLPLSGGIDSSSTALIVYSMCNLIMNSIRQGGDGNMR</sequence>
<dbReference type="Proteomes" id="UP001162162">
    <property type="component" value="Unassembled WGS sequence"/>
</dbReference>
<gene>
    <name evidence="5" type="ORF">NQ318_021728</name>
</gene>
<evidence type="ECO:0000256" key="3">
    <source>
        <dbReference type="ARBA" id="ARBA00030681"/>
    </source>
</evidence>
<dbReference type="InterPro" id="IPR003010">
    <property type="entry name" value="C-N_Hydrolase"/>
</dbReference>
<evidence type="ECO:0000256" key="2">
    <source>
        <dbReference type="ARBA" id="ARBA00022598"/>
    </source>
</evidence>
<dbReference type="Gene3D" id="3.60.110.10">
    <property type="entry name" value="Carbon-nitrogen hydrolase"/>
    <property type="match status" value="1"/>
</dbReference>
<protein>
    <recommendedName>
        <fullName evidence="1">Glutamine-dependent NAD(+) synthetase</fullName>
    </recommendedName>
    <alternativeName>
        <fullName evidence="3">NAD(+) synthase [glutamine-hydrolyzing]</fullName>
    </alternativeName>
</protein>
<dbReference type="InterPro" id="IPR036526">
    <property type="entry name" value="C-N_Hydrolase_sf"/>
</dbReference>
<accession>A0AAV8Y1G6</accession>
<dbReference type="PANTHER" id="PTHR23090">
    <property type="entry name" value="NH 3 /GLUTAMINE-DEPENDENT NAD + SYNTHETASE"/>
    <property type="match status" value="1"/>
</dbReference>
<dbReference type="AlphaFoldDB" id="A0AAV8Y1G6"/>
<dbReference type="Gene3D" id="3.40.50.620">
    <property type="entry name" value="HUPs"/>
    <property type="match status" value="1"/>
</dbReference>
<feature type="domain" description="CN hydrolase" evidence="4">
    <location>
        <begin position="9"/>
        <end position="120"/>
    </location>
</feature>
<dbReference type="SUPFAM" id="SSF56317">
    <property type="entry name" value="Carbon-nitrogen hydrolase"/>
    <property type="match status" value="1"/>
</dbReference>
<keyword evidence="2" id="KW-0436">Ligase</keyword>
<dbReference type="PANTHER" id="PTHR23090:SF9">
    <property type="entry name" value="GLUTAMINE-DEPENDENT NAD(+) SYNTHETASE"/>
    <property type="match status" value="1"/>
</dbReference>
<keyword evidence="6" id="KW-1185">Reference proteome</keyword>
<dbReference type="InterPro" id="IPR014729">
    <property type="entry name" value="Rossmann-like_a/b/a_fold"/>
</dbReference>